<protein>
    <submittedName>
        <fullName evidence="1">Uncharacterized protein</fullName>
    </submittedName>
</protein>
<name>A0A1H4QRT1_9BACT</name>
<evidence type="ECO:0000313" key="2">
    <source>
        <dbReference type="Proteomes" id="UP000182409"/>
    </source>
</evidence>
<sequence>MDLSSLTDEELTSVEFVEQHLALHFGEALLTLYVWPDIADADGISVGFGQPGYRDALCSVIGETVTEAAFHEETALTVEFENGTVLALSLREEDMDIPEAGSFVSADGSESCQF</sequence>
<accession>A0A1H4QRT1</accession>
<dbReference type="Proteomes" id="UP000182409">
    <property type="component" value="Unassembled WGS sequence"/>
</dbReference>
<evidence type="ECO:0000313" key="1">
    <source>
        <dbReference type="EMBL" id="SEC22390.1"/>
    </source>
</evidence>
<proteinExistence type="predicted"/>
<dbReference type="OrthoDB" id="3428371at2"/>
<reference evidence="1 2" key="1">
    <citation type="submission" date="2016-10" db="EMBL/GenBank/DDBJ databases">
        <authorList>
            <person name="de Groot N.N."/>
        </authorList>
    </citation>
    <scope>NUCLEOTIDE SEQUENCE [LARGE SCALE GENOMIC DNA]</scope>
    <source>
        <strain evidence="1 2">AB35.6</strain>
    </source>
</reference>
<gene>
    <name evidence="1" type="ORF">SAMN05443244_2950</name>
</gene>
<organism evidence="1 2">
    <name type="scientific">Terriglobus roseus</name>
    <dbReference type="NCBI Taxonomy" id="392734"/>
    <lineage>
        <taxon>Bacteria</taxon>
        <taxon>Pseudomonadati</taxon>
        <taxon>Acidobacteriota</taxon>
        <taxon>Terriglobia</taxon>
        <taxon>Terriglobales</taxon>
        <taxon>Acidobacteriaceae</taxon>
        <taxon>Terriglobus</taxon>
    </lineage>
</organism>
<dbReference type="AlphaFoldDB" id="A0A1H4QRT1"/>
<dbReference type="RefSeq" id="WP_074654710.1">
    <property type="nucleotide sequence ID" value="NZ_FNSD01000001.1"/>
</dbReference>
<dbReference type="EMBL" id="FNSD01000001">
    <property type="protein sequence ID" value="SEC22390.1"/>
    <property type="molecule type" value="Genomic_DNA"/>
</dbReference>